<dbReference type="AlphaFoldDB" id="A0A6J1RBB4"/>
<reference evidence="3" key="1">
    <citation type="submission" date="2025-08" db="UniProtKB">
        <authorList>
            <consortium name="RefSeq"/>
        </authorList>
    </citation>
    <scope>IDENTIFICATION</scope>
    <source>
        <tissue evidence="3">Whole body</tissue>
    </source>
</reference>
<accession>A0A6J1RBB4</accession>
<name>A0A6J1RBB4_9HYME</name>
<dbReference type="GeneID" id="112466368"/>
<keyword evidence="2" id="KW-1185">Reference proteome</keyword>
<organism evidence="2 3">
    <name type="scientific">Temnothorax curvispinosus</name>
    <dbReference type="NCBI Taxonomy" id="300111"/>
    <lineage>
        <taxon>Eukaryota</taxon>
        <taxon>Metazoa</taxon>
        <taxon>Ecdysozoa</taxon>
        <taxon>Arthropoda</taxon>
        <taxon>Hexapoda</taxon>
        <taxon>Insecta</taxon>
        <taxon>Pterygota</taxon>
        <taxon>Neoptera</taxon>
        <taxon>Endopterygota</taxon>
        <taxon>Hymenoptera</taxon>
        <taxon>Apocrita</taxon>
        <taxon>Aculeata</taxon>
        <taxon>Formicoidea</taxon>
        <taxon>Formicidae</taxon>
        <taxon>Myrmicinae</taxon>
        <taxon>Temnothorax</taxon>
    </lineage>
</organism>
<gene>
    <name evidence="3" type="primary">LOC112466368</name>
</gene>
<evidence type="ECO:0000259" key="1">
    <source>
        <dbReference type="Pfam" id="PF20700"/>
    </source>
</evidence>
<sequence length="204" mass="22779">MTPPSPTNSWRNKNRILRGINRGKFAKKQVVLRMENAQKSLADKRLCETKNWFDKCKNVIDGRRIVDLAHLAAELWCKECNLPLSLRYATDEFRSGLASIITVKCTKCGNSYKVTTNAEVPGDAHMYYTVNLKAVMGMIDAGIGETHLNTILSALNIPPLNPTVVKRHERVAGPAIESIAKDSCREGLQLEKKLTLSALQEDDK</sequence>
<dbReference type="OrthoDB" id="7698403at2759"/>
<dbReference type="RefSeq" id="XP_024890201.1">
    <property type="nucleotide sequence ID" value="XM_025034433.1"/>
</dbReference>
<dbReference type="Proteomes" id="UP000504618">
    <property type="component" value="Unplaced"/>
</dbReference>
<dbReference type="InterPro" id="IPR049012">
    <property type="entry name" value="Mutator_transp_dom"/>
</dbReference>
<dbReference type="Pfam" id="PF20700">
    <property type="entry name" value="Mutator"/>
    <property type="match status" value="1"/>
</dbReference>
<evidence type="ECO:0000313" key="2">
    <source>
        <dbReference type="Proteomes" id="UP000504618"/>
    </source>
</evidence>
<evidence type="ECO:0000313" key="3">
    <source>
        <dbReference type="RefSeq" id="XP_024890201.1"/>
    </source>
</evidence>
<feature type="domain" description="Mutator-like transposase" evidence="1">
    <location>
        <begin position="62"/>
        <end position="198"/>
    </location>
</feature>
<protein>
    <submittedName>
        <fullName evidence="3">Uncharacterized protein LOC112466368 isoform X1</fullName>
    </submittedName>
</protein>
<proteinExistence type="predicted"/>